<dbReference type="Pfam" id="PF08491">
    <property type="entry name" value="SE"/>
    <property type="match status" value="1"/>
</dbReference>
<evidence type="ECO:0000256" key="1">
    <source>
        <dbReference type="SAM" id="MobiDB-lite"/>
    </source>
</evidence>
<dbReference type="EMBL" id="JARKIB010000052">
    <property type="protein sequence ID" value="KAJ7754556.1"/>
    <property type="molecule type" value="Genomic_DNA"/>
</dbReference>
<dbReference type="GO" id="GO:0050660">
    <property type="term" value="F:flavin adenine dinucleotide binding"/>
    <property type="evidence" value="ECO:0007669"/>
    <property type="project" value="InterPro"/>
</dbReference>
<accession>A0AAD7NCZ3</accession>
<evidence type="ECO:0000313" key="4">
    <source>
        <dbReference type="Proteomes" id="UP001215598"/>
    </source>
</evidence>
<reference evidence="3" key="1">
    <citation type="submission" date="2023-03" db="EMBL/GenBank/DDBJ databases">
        <title>Massive genome expansion in bonnet fungi (Mycena s.s.) driven by repeated elements and novel gene families across ecological guilds.</title>
        <authorList>
            <consortium name="Lawrence Berkeley National Laboratory"/>
            <person name="Harder C.B."/>
            <person name="Miyauchi S."/>
            <person name="Viragh M."/>
            <person name="Kuo A."/>
            <person name="Thoen E."/>
            <person name="Andreopoulos B."/>
            <person name="Lu D."/>
            <person name="Skrede I."/>
            <person name="Drula E."/>
            <person name="Henrissat B."/>
            <person name="Morin E."/>
            <person name="Kohler A."/>
            <person name="Barry K."/>
            <person name="LaButti K."/>
            <person name="Morin E."/>
            <person name="Salamov A."/>
            <person name="Lipzen A."/>
            <person name="Mereny Z."/>
            <person name="Hegedus B."/>
            <person name="Baldrian P."/>
            <person name="Stursova M."/>
            <person name="Weitz H."/>
            <person name="Taylor A."/>
            <person name="Grigoriev I.V."/>
            <person name="Nagy L.G."/>
            <person name="Martin F."/>
            <person name="Kauserud H."/>
        </authorList>
    </citation>
    <scope>NUCLEOTIDE SEQUENCE</scope>
    <source>
        <strain evidence="3">CBHHK182m</strain>
    </source>
</reference>
<proteinExistence type="predicted"/>
<dbReference type="AlphaFoldDB" id="A0AAD7NCZ3"/>
<protein>
    <recommendedName>
        <fullName evidence="2">Squalene epoxidase domain-containing protein</fullName>
    </recommendedName>
</protein>
<feature type="domain" description="Squalene epoxidase" evidence="2">
    <location>
        <begin position="1"/>
        <end position="35"/>
    </location>
</feature>
<name>A0AAD7NCZ3_9AGAR</name>
<dbReference type="InterPro" id="IPR013698">
    <property type="entry name" value="Squalene_epoxidase"/>
</dbReference>
<organism evidence="3 4">
    <name type="scientific">Mycena metata</name>
    <dbReference type="NCBI Taxonomy" id="1033252"/>
    <lineage>
        <taxon>Eukaryota</taxon>
        <taxon>Fungi</taxon>
        <taxon>Dikarya</taxon>
        <taxon>Basidiomycota</taxon>
        <taxon>Agaricomycotina</taxon>
        <taxon>Agaricomycetes</taxon>
        <taxon>Agaricomycetidae</taxon>
        <taxon>Agaricales</taxon>
        <taxon>Marasmiineae</taxon>
        <taxon>Mycenaceae</taxon>
        <taxon>Mycena</taxon>
    </lineage>
</organism>
<keyword evidence="4" id="KW-1185">Reference proteome</keyword>
<dbReference type="GO" id="GO:0004506">
    <property type="term" value="F:squalene monooxygenase activity"/>
    <property type="evidence" value="ECO:0007669"/>
    <property type="project" value="InterPro"/>
</dbReference>
<feature type="region of interest" description="Disordered" evidence="1">
    <location>
        <begin position="84"/>
        <end position="106"/>
    </location>
</feature>
<evidence type="ECO:0000259" key="2">
    <source>
        <dbReference type="Pfam" id="PF08491"/>
    </source>
</evidence>
<comment type="caution">
    <text evidence="3">The sequence shown here is derived from an EMBL/GenBank/DDBJ whole genome shotgun (WGS) entry which is preliminary data.</text>
</comment>
<dbReference type="GO" id="GO:0016020">
    <property type="term" value="C:membrane"/>
    <property type="evidence" value="ECO:0007669"/>
    <property type="project" value="InterPro"/>
</dbReference>
<gene>
    <name evidence="3" type="ORF">B0H16DRAFT_1886654</name>
</gene>
<dbReference type="Proteomes" id="UP001215598">
    <property type="component" value="Unassembled WGS sequence"/>
</dbReference>
<sequence>MRHPLTGGGMTAGLNDVLLLRSLLENLPDLKDHAQTNSRPAGGMPQIECLTGPAALLANTPRPKCQPPDSLVPRAAPCRALLRRTPRAVTAERERPPPTLLASKLR</sequence>
<evidence type="ECO:0000313" key="3">
    <source>
        <dbReference type="EMBL" id="KAJ7754556.1"/>
    </source>
</evidence>